<organism evidence="2 3">
    <name type="scientific">Clavibacter michiganensis subsp. michiganensis</name>
    <dbReference type="NCBI Taxonomy" id="33013"/>
    <lineage>
        <taxon>Bacteria</taxon>
        <taxon>Bacillati</taxon>
        <taxon>Actinomycetota</taxon>
        <taxon>Actinomycetes</taxon>
        <taxon>Micrococcales</taxon>
        <taxon>Microbacteriaceae</taxon>
        <taxon>Clavibacter</taxon>
    </lineage>
</organism>
<protein>
    <submittedName>
        <fullName evidence="2">Uncharacterized protein</fullName>
    </submittedName>
</protein>
<feature type="compositionally biased region" description="Polar residues" evidence="1">
    <location>
        <begin position="212"/>
        <end position="231"/>
    </location>
</feature>
<dbReference type="EMBL" id="MDHH01000002">
    <property type="protein sequence ID" value="OUE02530.1"/>
    <property type="molecule type" value="Genomic_DNA"/>
</dbReference>
<evidence type="ECO:0000256" key="1">
    <source>
        <dbReference type="SAM" id="MobiDB-lite"/>
    </source>
</evidence>
<feature type="region of interest" description="Disordered" evidence="1">
    <location>
        <begin position="273"/>
        <end position="319"/>
    </location>
</feature>
<feature type="compositionally biased region" description="Polar residues" evidence="1">
    <location>
        <begin position="173"/>
        <end position="182"/>
    </location>
</feature>
<gene>
    <name evidence="2" type="ORF">CMMCAS07_10970</name>
</gene>
<evidence type="ECO:0000313" key="2">
    <source>
        <dbReference type="EMBL" id="OUE02530.1"/>
    </source>
</evidence>
<feature type="compositionally biased region" description="Low complexity" evidence="1">
    <location>
        <begin position="89"/>
        <end position="106"/>
    </location>
</feature>
<feature type="region of interest" description="Disordered" evidence="1">
    <location>
        <begin position="144"/>
        <end position="231"/>
    </location>
</feature>
<dbReference type="AlphaFoldDB" id="A0A251XHL7"/>
<feature type="compositionally biased region" description="Basic residues" evidence="1">
    <location>
        <begin position="273"/>
        <end position="296"/>
    </location>
</feature>
<keyword evidence="3" id="KW-1185">Reference proteome</keyword>
<proteinExistence type="predicted"/>
<evidence type="ECO:0000313" key="3">
    <source>
        <dbReference type="Proteomes" id="UP000195062"/>
    </source>
</evidence>
<feature type="compositionally biased region" description="Basic residues" evidence="1">
    <location>
        <begin position="305"/>
        <end position="319"/>
    </location>
</feature>
<sequence>MAGESWWVSTACTPGSASASDVSMERMRACGYGLRTRLACRRPGIATSSVYGSVPLTTRSLAGACSDVPTRPVWARSAARVPSAVAAAPAAAEADPVARTGPSPSGRSPPQPAECAWAAPPCSPRIASSMARYPVHRQRLLFIRRGRSSRSSSPSDAAVTTMPGVQNPHWNPAASTNRSCTGCRSPGVPSPAAVVTSRPAARNAGRMHECTASPSRSTEHAPQSPESQPFFTLNTSCARSHVRRLWPGAGSPGISRPSTVMLMGVLLPSSWRRRRPRCRARRMGVRRPSPRHRRPAPRGSPPRAARSRHGASRRRRARR</sequence>
<accession>A0A251XHL7</accession>
<feature type="region of interest" description="Disordered" evidence="1">
    <location>
        <begin position="89"/>
        <end position="116"/>
    </location>
</feature>
<reference evidence="2 3" key="1">
    <citation type="submission" date="2016-08" db="EMBL/GenBank/DDBJ databases">
        <title>Genome sequence of Clavibacter michiganensis subsp. michiganensis strain CASJ007.</title>
        <authorList>
            <person name="Thapa S.P."/>
            <person name="Coaker G."/>
        </authorList>
    </citation>
    <scope>NUCLEOTIDE SEQUENCE [LARGE SCALE GENOMIC DNA]</scope>
    <source>
        <strain evidence="2">CASJ007</strain>
    </source>
</reference>
<dbReference type="Proteomes" id="UP000195062">
    <property type="component" value="Unassembled WGS sequence"/>
</dbReference>
<comment type="caution">
    <text evidence="2">The sequence shown here is derived from an EMBL/GenBank/DDBJ whole genome shotgun (WGS) entry which is preliminary data.</text>
</comment>
<name>A0A251XHL7_CLAMM</name>